<feature type="coiled-coil region" evidence="1">
    <location>
        <begin position="245"/>
        <end position="308"/>
    </location>
</feature>
<dbReference type="SUPFAM" id="SSF49452">
    <property type="entry name" value="Starch-binding domain-like"/>
    <property type="match status" value="2"/>
</dbReference>
<dbReference type="InterPro" id="IPR002044">
    <property type="entry name" value="CBM20"/>
</dbReference>
<dbReference type="Pfam" id="PF00686">
    <property type="entry name" value="CBM_20"/>
    <property type="match status" value="2"/>
</dbReference>
<evidence type="ECO:0000313" key="4">
    <source>
        <dbReference type="Proteomes" id="UP001157974"/>
    </source>
</evidence>
<feature type="domain" description="CBM20" evidence="2">
    <location>
        <begin position="114"/>
        <end position="217"/>
    </location>
</feature>
<comment type="caution">
    <text evidence="3">The sequence shown here is derived from an EMBL/GenBank/DDBJ whole genome shotgun (WGS) entry which is preliminary data.</text>
</comment>
<dbReference type="Gene3D" id="2.60.40.10">
    <property type="entry name" value="Immunoglobulins"/>
    <property type="match status" value="2"/>
</dbReference>
<dbReference type="PANTHER" id="PTHR32518">
    <property type="match status" value="1"/>
</dbReference>
<dbReference type="SMART" id="SM01065">
    <property type="entry name" value="CBM_2"/>
    <property type="match status" value="2"/>
</dbReference>
<dbReference type="Proteomes" id="UP001157974">
    <property type="component" value="Unassembled WGS sequence"/>
</dbReference>
<evidence type="ECO:0000256" key="1">
    <source>
        <dbReference type="SAM" id="Coils"/>
    </source>
</evidence>
<dbReference type="PANTHER" id="PTHR32518:SF3">
    <property type="entry name" value="4-ALPHA-GLUCANOTRANSFERASE"/>
    <property type="match status" value="1"/>
</dbReference>
<organism evidence="3 4">
    <name type="scientific">Rhodosorus marinus</name>
    <dbReference type="NCBI Taxonomy" id="101924"/>
    <lineage>
        <taxon>Eukaryota</taxon>
        <taxon>Rhodophyta</taxon>
        <taxon>Stylonematophyceae</taxon>
        <taxon>Stylonematales</taxon>
        <taxon>Stylonemataceae</taxon>
        <taxon>Rhodosorus</taxon>
    </lineage>
</organism>
<reference evidence="3 4" key="1">
    <citation type="journal article" date="2023" name="Nat. Commun.">
        <title>Origin of minicircular mitochondrial genomes in red algae.</title>
        <authorList>
            <person name="Lee Y."/>
            <person name="Cho C.H."/>
            <person name="Lee Y.M."/>
            <person name="Park S.I."/>
            <person name="Yang J.H."/>
            <person name="West J.A."/>
            <person name="Bhattacharya D."/>
            <person name="Yoon H.S."/>
        </authorList>
    </citation>
    <scope>NUCLEOTIDE SEQUENCE [LARGE SCALE GENOMIC DNA]</scope>
    <source>
        <strain evidence="3 4">CCMP1338</strain>
        <tissue evidence="3">Whole cell</tissue>
    </source>
</reference>
<dbReference type="AlphaFoldDB" id="A0AAV8UWG0"/>
<keyword evidence="1" id="KW-0175">Coiled coil</keyword>
<evidence type="ECO:0000313" key="3">
    <source>
        <dbReference type="EMBL" id="KAJ8906854.1"/>
    </source>
</evidence>
<dbReference type="InterPro" id="IPR013784">
    <property type="entry name" value="Carb-bd-like_fold"/>
</dbReference>
<dbReference type="EMBL" id="JAMWBK010000003">
    <property type="protein sequence ID" value="KAJ8906854.1"/>
    <property type="molecule type" value="Genomic_DNA"/>
</dbReference>
<feature type="domain" description="CBM20" evidence="2">
    <location>
        <begin position="1"/>
        <end position="121"/>
    </location>
</feature>
<dbReference type="PROSITE" id="PS51166">
    <property type="entry name" value="CBM20"/>
    <property type="match status" value="2"/>
</dbReference>
<proteinExistence type="predicted"/>
<accession>A0AAV8UWG0</accession>
<keyword evidence="4" id="KW-1185">Reference proteome</keyword>
<protein>
    <recommendedName>
        <fullName evidence="2">CBM20 domain-containing protein</fullName>
    </recommendedName>
</protein>
<evidence type="ECO:0000259" key="2">
    <source>
        <dbReference type="PROSITE" id="PS51166"/>
    </source>
</evidence>
<name>A0AAV8UWG0_9RHOD</name>
<dbReference type="GO" id="GO:2001070">
    <property type="term" value="F:starch binding"/>
    <property type="evidence" value="ECO:0007669"/>
    <property type="project" value="InterPro"/>
</dbReference>
<dbReference type="InterPro" id="IPR013783">
    <property type="entry name" value="Ig-like_fold"/>
</dbReference>
<sequence length="400" mass="45590">MQACHRFIFSVSLETGEGEGVFVLGSLPELGKWNVRNAIPMTRLESEEDGDCLWQVVVDFGSAPNPGSTFEYRYFVALSCGNLDPGQSIRWERRSERKAVLKTGDVLLGRSKLEDTHEQGRLRIPRRVAYGQNLYILGAPKEIGSWNPSRAKRMNWKHGNDWGLVVNFRLATLEEKFEYKVLVIGDEYESMSHLEQKKAWKVRGELRTAVWGEDWQSCEKVEEVHLELGEETRTRETWAEVLEAVAAQKARVSELQTALKNADERYQHLQKEMEMVQSAGHADASAGEEKLQNQLTAIEELLRTALSDLAVSVESNAPSESCVPMNGYYESWTSQTRRKELLCAMKVYSAHVSRLARFMMSWFVSNEPDRVGPIQGSMWGWILLGSWYPERTELARSFGT</sequence>
<gene>
    <name evidence="3" type="ORF">NDN08_003338</name>
</gene>